<dbReference type="OrthoDB" id="9792148at2"/>
<gene>
    <name evidence="5" type="ORF">E4K65_03870</name>
</gene>
<evidence type="ECO:0000313" key="5">
    <source>
        <dbReference type="EMBL" id="TFV51224.1"/>
    </source>
</evidence>
<evidence type="ECO:0000259" key="2">
    <source>
        <dbReference type="Pfam" id="PF13556"/>
    </source>
</evidence>
<feature type="domain" description="PucR C-terminal helix-turn-helix" evidence="2">
    <location>
        <begin position="365"/>
        <end position="420"/>
    </location>
</feature>
<dbReference type="Pfam" id="PF13556">
    <property type="entry name" value="HTH_30"/>
    <property type="match status" value="1"/>
</dbReference>
<dbReference type="AlphaFoldDB" id="A0A4Y9M7M2"/>
<dbReference type="InterPro" id="IPR025736">
    <property type="entry name" value="PucR_C-HTH_dom"/>
</dbReference>
<dbReference type="RefSeq" id="WP_135172966.1">
    <property type="nucleotide sequence ID" value="NZ_SPQT01000001.1"/>
</dbReference>
<reference evidence="5 6" key="1">
    <citation type="submission" date="2019-03" db="EMBL/GenBank/DDBJ databases">
        <title>Bradyrhizobium diversity isolated from nodules of Chamaecrista fasciculata.</title>
        <authorList>
            <person name="Klepa M.S."/>
            <person name="Urquiaga M.O."/>
            <person name="Hungria M."/>
            <person name="Delamuta J.R."/>
        </authorList>
    </citation>
    <scope>NUCLEOTIDE SEQUENCE [LARGE SCALE GENOMIC DNA]</scope>
    <source>
        <strain evidence="5 6">CNPSo 3448</strain>
    </source>
</reference>
<name>A0A4Y9M7M2_9BRAD</name>
<dbReference type="InterPro" id="IPR025751">
    <property type="entry name" value="RsbRD_N_dom"/>
</dbReference>
<dbReference type="InterPro" id="IPR042070">
    <property type="entry name" value="PucR_C-HTH_sf"/>
</dbReference>
<dbReference type="PANTHER" id="PTHR33744">
    <property type="entry name" value="CARBOHYDRATE DIACID REGULATOR"/>
    <property type="match status" value="1"/>
</dbReference>
<dbReference type="InterPro" id="IPR041522">
    <property type="entry name" value="CdaR_GGDEF"/>
</dbReference>
<dbReference type="Pfam" id="PF17853">
    <property type="entry name" value="GGDEF_2"/>
    <property type="match status" value="1"/>
</dbReference>
<feature type="domain" description="RsbT co-antagonist protein RsbRD N-terminal" evidence="3">
    <location>
        <begin position="54"/>
        <end position="192"/>
    </location>
</feature>
<evidence type="ECO:0000259" key="3">
    <source>
        <dbReference type="Pfam" id="PF14361"/>
    </source>
</evidence>
<evidence type="ECO:0000259" key="4">
    <source>
        <dbReference type="Pfam" id="PF17853"/>
    </source>
</evidence>
<dbReference type="Pfam" id="PF14361">
    <property type="entry name" value="RsbRD_N"/>
    <property type="match status" value="1"/>
</dbReference>
<dbReference type="Gene3D" id="1.10.10.2840">
    <property type="entry name" value="PucR C-terminal helix-turn-helix domain"/>
    <property type="match status" value="1"/>
</dbReference>
<comment type="similarity">
    <text evidence="1">Belongs to the CdaR family.</text>
</comment>
<evidence type="ECO:0000313" key="6">
    <source>
        <dbReference type="Proteomes" id="UP000297966"/>
    </source>
</evidence>
<dbReference type="Proteomes" id="UP000297966">
    <property type="component" value="Unassembled WGS sequence"/>
</dbReference>
<evidence type="ECO:0008006" key="7">
    <source>
        <dbReference type="Google" id="ProtNLM"/>
    </source>
</evidence>
<organism evidence="5 6">
    <name type="scientific">Bradyrhizobium niftali</name>
    <dbReference type="NCBI Taxonomy" id="2560055"/>
    <lineage>
        <taxon>Bacteria</taxon>
        <taxon>Pseudomonadati</taxon>
        <taxon>Pseudomonadota</taxon>
        <taxon>Alphaproteobacteria</taxon>
        <taxon>Hyphomicrobiales</taxon>
        <taxon>Nitrobacteraceae</taxon>
        <taxon>Bradyrhizobium</taxon>
    </lineage>
</organism>
<feature type="domain" description="CdaR GGDEF-like" evidence="4">
    <location>
        <begin position="207"/>
        <end position="314"/>
    </location>
</feature>
<proteinExistence type="inferred from homology"/>
<dbReference type="EMBL" id="SPQT01000001">
    <property type="protein sequence ID" value="TFV51224.1"/>
    <property type="molecule type" value="Genomic_DNA"/>
</dbReference>
<comment type="caution">
    <text evidence="5">The sequence shown here is derived from an EMBL/GenBank/DDBJ whole genome shotgun (WGS) entry which is preliminary data.</text>
</comment>
<dbReference type="PANTHER" id="PTHR33744:SF1">
    <property type="entry name" value="DNA-BINDING TRANSCRIPTIONAL ACTIVATOR ADER"/>
    <property type="match status" value="1"/>
</dbReference>
<keyword evidence="6" id="KW-1185">Reference proteome</keyword>
<accession>A0A4Y9M7M2</accession>
<evidence type="ECO:0000256" key="1">
    <source>
        <dbReference type="ARBA" id="ARBA00006754"/>
    </source>
</evidence>
<dbReference type="InterPro" id="IPR051448">
    <property type="entry name" value="CdaR-like_regulators"/>
</dbReference>
<sequence>MDPTDIGCLRLNAQISGAKLTIWRYARPMARSSEKLILATVRRIATALVPELPSIGDGTLSHILAAMPEIPQGGMIDLARASCHANSKAILHALINSVPFEQIAPPAEVVQSTRAMVQHNFSYDAIMRAYRVGLIYWCKRWSDAVEQHCRDTSTAVSVVSYGTTFLIGWLDLITHRLSAEYRDEAERVAREGSLAWAAFVQRILTEDDVNMRDAALRLSYNLAGHHVALVLHRHQSGDQTPLDSTAHEIAGSLSQAKPLLVRPDIDTVWCWIPAQVGHEARPPQAAVLVGQGRPAVGIIGFRRSHREACDAIRVARLAGYPAGTVTHFDHVELAALCGSDPAYCRAFIADKLGLLADETIEARRLRATLKGFFDANSNLRAAGACLGLHHNTIRYRLDRAETLLGRPLKQNRLHLELALHLADRLAAPRPAPRA</sequence>
<protein>
    <recommendedName>
        <fullName evidence="7">PucR family transcriptional regulator</fullName>
    </recommendedName>
</protein>